<dbReference type="EMBL" id="FNCH01000003">
    <property type="protein sequence ID" value="SDG06512.1"/>
    <property type="molecule type" value="Genomic_DNA"/>
</dbReference>
<evidence type="ECO:0000313" key="2">
    <source>
        <dbReference type="Proteomes" id="UP000199643"/>
    </source>
</evidence>
<proteinExistence type="predicted"/>
<accession>A0A1G7R6V3</accession>
<dbReference type="RefSeq" id="WP_262502248.1">
    <property type="nucleotide sequence ID" value="NZ_FNCH01000003.1"/>
</dbReference>
<gene>
    <name evidence="1" type="ORF">SAMN05421827_103105</name>
</gene>
<sequence>MHKKLFMVITLLTIGIAVFAQSSKKEVPKLNENAILFIDIAA</sequence>
<dbReference type="Proteomes" id="UP000199643">
    <property type="component" value="Unassembled WGS sequence"/>
</dbReference>
<evidence type="ECO:0000313" key="1">
    <source>
        <dbReference type="EMBL" id="SDG06512.1"/>
    </source>
</evidence>
<dbReference type="AlphaFoldDB" id="A0A1G7R6V3"/>
<keyword evidence="2" id="KW-1185">Reference proteome</keyword>
<organism evidence="1 2">
    <name type="scientific">Pedobacter terrae</name>
    <dbReference type="NCBI Taxonomy" id="405671"/>
    <lineage>
        <taxon>Bacteria</taxon>
        <taxon>Pseudomonadati</taxon>
        <taxon>Bacteroidota</taxon>
        <taxon>Sphingobacteriia</taxon>
        <taxon>Sphingobacteriales</taxon>
        <taxon>Sphingobacteriaceae</taxon>
        <taxon>Pedobacter</taxon>
    </lineage>
</organism>
<name>A0A1G7R6V3_9SPHI</name>
<reference evidence="2" key="1">
    <citation type="submission" date="2016-10" db="EMBL/GenBank/DDBJ databases">
        <authorList>
            <person name="Varghese N."/>
            <person name="Submissions S."/>
        </authorList>
    </citation>
    <scope>NUCLEOTIDE SEQUENCE [LARGE SCALE GENOMIC DNA]</scope>
    <source>
        <strain evidence="2">DSM 17933</strain>
    </source>
</reference>
<protein>
    <submittedName>
        <fullName evidence="1">Uncharacterized protein</fullName>
    </submittedName>
</protein>